<evidence type="ECO:0000313" key="2">
    <source>
        <dbReference type="EMBL" id="KAB5593308.1"/>
    </source>
</evidence>
<gene>
    <name evidence="2" type="ORF">CTheo_3226</name>
</gene>
<sequence>MITDCFSVAFGERVAVKVQLLATEGNEVLEQPILFIVNAQMPSSPNPTVTTQPSIYSPQPVYHPNIRSPSLHSQAISNYGSSDNSNSSFLGLPLTRDHSAATTRFSADYVPTPIDGEMHVPVLLARDDSTITTYYRRQRFSDPSGKHVQDLQGQTRADNGTKGRLQVALGSGGLSTRTRTDGPTPMRQVLPLGREIGAKCRPRSPVTHRMGQQRHSNQHITPYGSLSRRAPISDLQEASDLRDHPAPTVSVSARREALLPPIPATDGDLNASLDSSQGNKADPLPAPPSHSLSESPTYFSTFARSRGKMRESFTNLIQLLGDKASAKKRNSISPSASRTLNALPKGFKLKLGKQSPSTSPGKMVEKASILPDMNELLKIEPKLVGLLLYQSPHRQERPKEANTTVWMPYNVSLYPTTIVLQAPNPGFSSSNKFQIPLSDLFDAHSVLTKELPPGTIPPRDSPSLPPEFRDEMYVFEVHCYGGRVERFAASSLAARTKWVGYLLDILVGKNPEAQKERASTSSIPPSIAPPVGSVPRPLIAPSARPLSQSSPRASPTALVRPLSTSVTPARPAPPPVTPIRHAAGFGGYLGPPRQLPTLTKAPRRDSDARPTSMASTSRIRPTPLNPRNPVPPVATPKGSSFLMSPRSDRSGMTPSPSISRLDERNLVRNRLAMFERQATSTPSPRGSASLRGKEGLVNWEALSAVRSSRGGSEFMPRDISTGIVGPIPSEPSVVSRRGASPSLGPVLIGFNTRLGSNSSSSSEPRWPFRDSSASMSTDSMSRPSSLVFGLNFPLPGPNVSPPGINDQPIGVPRQGSFGTTMPLVISRPTNRPVEPLPATTPEPIQTPGNLAPSNKAAKSVPDLVETTVPEVSLKLVLEQLTSLAAALRGSDVAHSAKASGLGQLIASTQDHVVHAIGEGSELSSREHGITIERLGQLQESIKLLVDKPRQDPEERAELLVIKKMLERIDKAMLEKLDYLVEERRRAGQAETMVGHIEGLKQTVHALIAKVDNAPAQGDVLVKLGVLAEAITTSASSTRILDPALMEGLVQQIKDHVSSLRAPGLDTSPIDISEIMTRLDSIATETAISSLQVELSDIHKVLEEIRKLSYERRESDANSDPVIAQVDLSDVLVKLDGISTMCESFVEGKPAPQPNGGEVEGLKQEAQDELLAALRQDAEHRTAQAQQTAELVRYSNELNAWLEKFVMNASMQMDGVGAGIGALRRDLGLGPLVLAEEQTYLDPPQSSVLQDLRGMFAEQVKTASEIATSLNALLVAFNEEQTRNAEARQNLATDAVLKMIDVQRQEQERLLKQLAMDLSSDIRGERIRFVEAMSQATSMNVQLHVEEFKKQLTHEVLALTDEVGRLREERKTIQHQIAQLFLVKSEHEVELGISETVGQTTIATALLTQAQLPPRPVQSARPISKQ</sequence>
<reference evidence="2 3" key="1">
    <citation type="journal article" date="2019" name="Fungal Biol. Biotechnol.">
        <title>Draft genome sequence of fastidious pathogen Ceratobasidium theobromae, which causes vascular-streak dieback in Theobroma cacao.</title>
        <authorList>
            <person name="Ali S.S."/>
            <person name="Asman A."/>
            <person name="Shao J."/>
            <person name="Firmansyah A.P."/>
            <person name="Susilo A.W."/>
            <person name="Rosmana A."/>
            <person name="McMahon P."/>
            <person name="Junaid M."/>
            <person name="Guest D."/>
            <person name="Kheng T.Y."/>
            <person name="Meinhardt L.W."/>
            <person name="Bailey B.A."/>
        </authorList>
    </citation>
    <scope>NUCLEOTIDE SEQUENCE [LARGE SCALE GENOMIC DNA]</scope>
    <source>
        <strain evidence="2 3">CT2</strain>
    </source>
</reference>
<feature type="compositionally biased region" description="Low complexity" evidence="1">
    <location>
        <begin position="769"/>
        <end position="780"/>
    </location>
</feature>
<proteinExistence type="predicted"/>
<organism evidence="2 3">
    <name type="scientific">Ceratobasidium theobromae</name>
    <dbReference type="NCBI Taxonomy" id="1582974"/>
    <lineage>
        <taxon>Eukaryota</taxon>
        <taxon>Fungi</taxon>
        <taxon>Dikarya</taxon>
        <taxon>Basidiomycota</taxon>
        <taxon>Agaricomycotina</taxon>
        <taxon>Agaricomycetes</taxon>
        <taxon>Cantharellales</taxon>
        <taxon>Ceratobasidiaceae</taxon>
        <taxon>Ceratobasidium</taxon>
    </lineage>
</organism>
<protein>
    <recommendedName>
        <fullName evidence="4">PH domain-containing protein</fullName>
    </recommendedName>
</protein>
<feature type="region of interest" description="Disordered" evidence="1">
    <location>
        <begin position="260"/>
        <end position="296"/>
    </location>
</feature>
<evidence type="ECO:0000256" key="1">
    <source>
        <dbReference type="SAM" id="MobiDB-lite"/>
    </source>
</evidence>
<dbReference type="EMBL" id="SSOP01000040">
    <property type="protein sequence ID" value="KAB5593308.1"/>
    <property type="molecule type" value="Genomic_DNA"/>
</dbReference>
<feature type="region of interest" description="Disordered" evidence="1">
    <location>
        <begin position="516"/>
        <end position="664"/>
    </location>
</feature>
<evidence type="ECO:0008006" key="4">
    <source>
        <dbReference type="Google" id="ProtNLM"/>
    </source>
</evidence>
<feature type="region of interest" description="Disordered" evidence="1">
    <location>
        <begin position="194"/>
        <end position="225"/>
    </location>
</feature>
<comment type="caution">
    <text evidence="2">The sequence shown here is derived from an EMBL/GenBank/DDBJ whole genome shotgun (WGS) entry which is preliminary data.</text>
</comment>
<evidence type="ECO:0000313" key="3">
    <source>
        <dbReference type="Proteomes" id="UP000383932"/>
    </source>
</evidence>
<name>A0A5N5QNY1_9AGAM</name>
<dbReference type="Proteomes" id="UP000383932">
    <property type="component" value="Unassembled WGS sequence"/>
</dbReference>
<keyword evidence="3" id="KW-1185">Reference proteome</keyword>
<feature type="compositionally biased region" description="Low complexity" evidence="1">
    <location>
        <begin position="519"/>
        <end position="535"/>
    </location>
</feature>
<dbReference type="OrthoDB" id="2261329at2759"/>
<accession>A0A5N5QNY1</accession>
<feature type="compositionally biased region" description="Pro residues" evidence="1">
    <location>
        <begin position="623"/>
        <end position="634"/>
    </location>
</feature>
<feature type="region of interest" description="Disordered" evidence="1">
    <location>
        <begin position="754"/>
        <end position="780"/>
    </location>
</feature>
<feature type="region of interest" description="Disordered" evidence="1">
    <location>
        <begin position="141"/>
        <end position="162"/>
    </location>
</feature>